<proteinExistence type="predicted"/>
<organism evidence="2">
    <name type="scientific">Schlesneria paludicola</name>
    <dbReference type="NCBI Taxonomy" id="360056"/>
    <lineage>
        <taxon>Bacteria</taxon>
        <taxon>Pseudomonadati</taxon>
        <taxon>Planctomycetota</taxon>
        <taxon>Planctomycetia</taxon>
        <taxon>Planctomycetales</taxon>
        <taxon>Planctomycetaceae</taxon>
        <taxon>Schlesneria</taxon>
    </lineage>
</organism>
<dbReference type="Gene3D" id="2.60.120.430">
    <property type="entry name" value="Galactose-binding lectin"/>
    <property type="match status" value="1"/>
</dbReference>
<comment type="caution">
    <text evidence="2">The sequence shown here is derived from an EMBL/GenBank/DDBJ whole genome shotgun (WGS) entry which is preliminary data.</text>
</comment>
<gene>
    <name evidence="2" type="ORF">ENS64_03615</name>
</gene>
<dbReference type="EMBL" id="DSVQ01000007">
    <property type="protein sequence ID" value="HGT38336.1"/>
    <property type="molecule type" value="Genomic_DNA"/>
</dbReference>
<evidence type="ECO:0000256" key="1">
    <source>
        <dbReference type="SAM" id="MobiDB-lite"/>
    </source>
</evidence>
<reference evidence="2" key="1">
    <citation type="journal article" date="2020" name="mSystems">
        <title>Genome- and Community-Level Interaction Insights into Carbon Utilization and Element Cycling Functions of Hydrothermarchaeota in Hydrothermal Sediment.</title>
        <authorList>
            <person name="Zhou Z."/>
            <person name="Liu Y."/>
            <person name="Xu W."/>
            <person name="Pan J."/>
            <person name="Luo Z.H."/>
            <person name="Li M."/>
        </authorList>
    </citation>
    <scope>NUCLEOTIDE SEQUENCE [LARGE SCALE GENOMIC DNA]</scope>
    <source>
        <strain evidence="2">SpSt-508</strain>
    </source>
</reference>
<feature type="region of interest" description="Disordered" evidence="1">
    <location>
        <begin position="1"/>
        <end position="85"/>
    </location>
</feature>
<evidence type="ECO:0008006" key="3">
    <source>
        <dbReference type="Google" id="ProtNLM"/>
    </source>
</evidence>
<evidence type="ECO:0000313" key="2">
    <source>
        <dbReference type="EMBL" id="HGT38336.1"/>
    </source>
</evidence>
<sequence length="491" mass="55821">MAGLVLSMAGCTHEAPPDPSKQSRTSIAHKPQPRKPPAPAPSTTDSVANAPVEHRPAEENHPAVAAPITPQPVYRPDDQRPPHDDQRLAALGIRKHESQRLRLYTDIPDADARPLPELIDRAFDALTAYFGPLPPARDGSEFQMTGYLLRSEALFREAGLIPEDLPLFQHGRHRRNEFWIRDQEYDYYRRHLLIHEVTHCVMTYLPDRRAPVWYFEGMAELFGTHRLEADGTFAWGVMPDSPEHFAGLGRITLVREDYGEGRGRSIPQILRMRPEEFLQPSPYAWSWALCHFLARHPRYRERFQELGQHLTGDQFEGAWRQLFGADARDLGTEWALFALNLQYGYDMERSAIEFRTGTPLAKDDPPREAAVRADRGWQSAGVLVEAGGAYHLEARGRFTLADVPKPWESEPQGVSIRYFDGFPLGQLLACIRQETLPQGDDRETMLKVLPVGRARRFVAPVTGTLYLRVNDSWSELADNRGEVQVLIWRGD</sequence>
<dbReference type="AlphaFoldDB" id="A0A7C4LJR5"/>
<feature type="compositionally biased region" description="Basic and acidic residues" evidence="1">
    <location>
        <begin position="52"/>
        <end position="61"/>
    </location>
</feature>
<accession>A0A7C4LJR5</accession>
<protein>
    <recommendedName>
        <fullName evidence="3">DUF1570 domain-containing protein</fullName>
    </recommendedName>
</protein>
<name>A0A7C4LJR5_9PLAN</name>
<feature type="compositionally biased region" description="Basic and acidic residues" evidence="1">
    <location>
        <begin position="75"/>
        <end position="85"/>
    </location>
</feature>